<evidence type="ECO:0000313" key="1">
    <source>
        <dbReference type="Proteomes" id="UP000095283"/>
    </source>
</evidence>
<name>A0A1I7WBH1_HETBA</name>
<accession>A0A1I7WBH1</accession>
<dbReference type="Proteomes" id="UP000095283">
    <property type="component" value="Unplaced"/>
</dbReference>
<keyword evidence="1" id="KW-1185">Reference proteome</keyword>
<reference evidence="2" key="1">
    <citation type="submission" date="2016-11" db="UniProtKB">
        <authorList>
            <consortium name="WormBaseParasite"/>
        </authorList>
    </citation>
    <scope>IDENTIFICATION</scope>
</reference>
<evidence type="ECO:0000313" key="2">
    <source>
        <dbReference type="WBParaSite" id="Hba_02050"/>
    </source>
</evidence>
<sequence>MRHPSGIFIDQSWFPNMILLYHGLDNIVIYQRWPPRAWLIIKFEITCIKFFEPSPARSIRNCISIKNFH</sequence>
<protein>
    <submittedName>
        <fullName evidence="2">Ovule protein</fullName>
    </submittedName>
</protein>
<dbReference type="AlphaFoldDB" id="A0A1I7WBH1"/>
<dbReference type="WBParaSite" id="Hba_02050">
    <property type="protein sequence ID" value="Hba_02050"/>
    <property type="gene ID" value="Hba_02050"/>
</dbReference>
<organism evidence="1 2">
    <name type="scientific">Heterorhabditis bacteriophora</name>
    <name type="common">Entomopathogenic nematode worm</name>
    <dbReference type="NCBI Taxonomy" id="37862"/>
    <lineage>
        <taxon>Eukaryota</taxon>
        <taxon>Metazoa</taxon>
        <taxon>Ecdysozoa</taxon>
        <taxon>Nematoda</taxon>
        <taxon>Chromadorea</taxon>
        <taxon>Rhabditida</taxon>
        <taxon>Rhabditina</taxon>
        <taxon>Rhabditomorpha</taxon>
        <taxon>Strongyloidea</taxon>
        <taxon>Heterorhabditidae</taxon>
        <taxon>Heterorhabditis</taxon>
    </lineage>
</organism>
<proteinExistence type="predicted"/>